<dbReference type="CDD" id="cd02440">
    <property type="entry name" value="AdoMet_MTases"/>
    <property type="match status" value="1"/>
</dbReference>
<proteinExistence type="inferred from homology"/>
<keyword evidence="3" id="KW-1185">Reference proteome</keyword>
<dbReference type="Pfam" id="PF13489">
    <property type="entry name" value="Methyltransf_23"/>
    <property type="match status" value="1"/>
</dbReference>
<evidence type="ECO:0000256" key="1">
    <source>
        <dbReference type="ARBA" id="ARBA00038158"/>
    </source>
</evidence>
<dbReference type="PANTHER" id="PTHR43591">
    <property type="entry name" value="METHYLTRANSFERASE"/>
    <property type="match status" value="1"/>
</dbReference>
<dbReference type="AlphaFoldDB" id="A0A9P7SYZ0"/>
<dbReference type="Gene3D" id="3.40.50.150">
    <property type="entry name" value="Vaccinia Virus protein VP39"/>
    <property type="match status" value="1"/>
</dbReference>
<protein>
    <recommendedName>
        <fullName evidence="4">Methyltransferase</fullName>
    </recommendedName>
</protein>
<dbReference type="GO" id="GO:0008168">
    <property type="term" value="F:methyltransferase activity"/>
    <property type="evidence" value="ECO:0007669"/>
    <property type="project" value="TreeGrafter"/>
</dbReference>
<sequence>MLKDTGYPKSGPSPHAAREALKRFDNGKSEHDQHSLYLSITGGKVGVAPVTKPRRVLDVGTGTGVWAYDYASANPSSHVTGIDLFDIQRPFSLPNLTFHQVDVEKDDFPGGPDQKYDYIFLRYIISCFDSTQAVFRRAFEHLAPGGWIEIFDPCQNYLPVGGLVGETALEKWTSLSAEGGRRMGRDLYKARSYATWLREAGFVNVTEMKIGAPFHAGTFSEGTRVREISEKMSKMEVKAVLLLGKMLRQVVPDEDEARALEEGAQRDIQNPDLNFVKEMFNVYAQKPKDA</sequence>
<dbReference type="OrthoDB" id="2013972at2759"/>
<name>A0A9P7SYZ0_9HYPO</name>
<comment type="caution">
    <text evidence="2">The sequence shown here is derived from an EMBL/GenBank/DDBJ whole genome shotgun (WGS) entry which is preliminary data.</text>
</comment>
<reference evidence="2" key="1">
    <citation type="journal article" date="2020" name="bioRxiv">
        <title>Whole genome comparisons of ergot fungi reveals the divergence and evolution of species within the genus Claviceps are the result of varying mechanisms driving genome evolution and host range expansion.</title>
        <authorList>
            <person name="Wyka S.A."/>
            <person name="Mondo S.J."/>
            <person name="Liu M."/>
            <person name="Dettman J."/>
            <person name="Nalam V."/>
            <person name="Broders K.D."/>
        </authorList>
    </citation>
    <scope>NUCLEOTIDE SEQUENCE</scope>
    <source>
        <strain evidence="2">CCC 602</strain>
    </source>
</reference>
<dbReference type="SUPFAM" id="SSF53335">
    <property type="entry name" value="S-adenosyl-L-methionine-dependent methyltransferases"/>
    <property type="match status" value="1"/>
</dbReference>
<comment type="similarity">
    <text evidence="1">Belongs to the methyltransferase superfamily. LaeA methyltransferase family.</text>
</comment>
<evidence type="ECO:0008006" key="4">
    <source>
        <dbReference type="Google" id="ProtNLM"/>
    </source>
</evidence>
<dbReference type="PANTHER" id="PTHR43591:SF102">
    <property type="entry name" value="S-ADENOSYL-L-METHIONINE-DEPENDENT METHYLTRANSFERASE"/>
    <property type="match status" value="1"/>
</dbReference>
<evidence type="ECO:0000313" key="2">
    <source>
        <dbReference type="EMBL" id="KAG6005381.1"/>
    </source>
</evidence>
<dbReference type="EMBL" id="SRPW01001179">
    <property type="protein sequence ID" value="KAG6005381.1"/>
    <property type="molecule type" value="Genomic_DNA"/>
</dbReference>
<accession>A0A9P7SYZ0</accession>
<dbReference type="Proteomes" id="UP000748025">
    <property type="component" value="Unassembled WGS sequence"/>
</dbReference>
<dbReference type="InterPro" id="IPR029063">
    <property type="entry name" value="SAM-dependent_MTases_sf"/>
</dbReference>
<organism evidence="2 3">
    <name type="scientific">Claviceps pusilla</name>
    <dbReference type="NCBI Taxonomy" id="123648"/>
    <lineage>
        <taxon>Eukaryota</taxon>
        <taxon>Fungi</taxon>
        <taxon>Dikarya</taxon>
        <taxon>Ascomycota</taxon>
        <taxon>Pezizomycotina</taxon>
        <taxon>Sordariomycetes</taxon>
        <taxon>Hypocreomycetidae</taxon>
        <taxon>Hypocreales</taxon>
        <taxon>Clavicipitaceae</taxon>
        <taxon>Claviceps</taxon>
    </lineage>
</organism>
<gene>
    <name evidence="2" type="ORF">E4U43_000594</name>
</gene>
<evidence type="ECO:0000313" key="3">
    <source>
        <dbReference type="Proteomes" id="UP000748025"/>
    </source>
</evidence>